<organism evidence="2 3">
    <name type="scientific">Parachitinimonas caeni</name>
    <dbReference type="NCBI Taxonomy" id="3031301"/>
    <lineage>
        <taxon>Bacteria</taxon>
        <taxon>Pseudomonadati</taxon>
        <taxon>Pseudomonadota</taxon>
        <taxon>Betaproteobacteria</taxon>
        <taxon>Neisseriales</taxon>
        <taxon>Chitinibacteraceae</taxon>
        <taxon>Parachitinimonas</taxon>
    </lineage>
</organism>
<comment type="caution">
    <text evidence="2">The sequence shown here is derived from an EMBL/GenBank/DDBJ whole genome shotgun (WGS) entry which is preliminary data.</text>
</comment>
<keyword evidence="3" id="KW-1185">Reference proteome</keyword>
<evidence type="ECO:0008006" key="4">
    <source>
        <dbReference type="Google" id="ProtNLM"/>
    </source>
</evidence>
<dbReference type="Proteomes" id="UP001172778">
    <property type="component" value="Unassembled WGS sequence"/>
</dbReference>
<evidence type="ECO:0000313" key="3">
    <source>
        <dbReference type="Proteomes" id="UP001172778"/>
    </source>
</evidence>
<feature type="signal peptide" evidence="1">
    <location>
        <begin position="1"/>
        <end position="22"/>
    </location>
</feature>
<name>A0ABT7DUW7_9NEIS</name>
<protein>
    <recommendedName>
        <fullName evidence="4">DUF4424 domain-containing protein</fullName>
    </recommendedName>
</protein>
<reference evidence="2" key="1">
    <citation type="submission" date="2023-03" db="EMBL/GenBank/DDBJ databases">
        <title>Chitinimonas shenzhenensis gen. nov., sp. nov., a novel member of family Burkholderiaceae isolated from activated sludge collected in Shen Zhen, China.</title>
        <authorList>
            <person name="Wang X."/>
        </authorList>
    </citation>
    <scope>NUCLEOTIDE SEQUENCE</scope>
    <source>
        <strain evidence="2">DQS-5</strain>
    </source>
</reference>
<gene>
    <name evidence="2" type="ORF">PZA18_07275</name>
</gene>
<proteinExistence type="predicted"/>
<keyword evidence="1" id="KW-0732">Signal</keyword>
<evidence type="ECO:0000313" key="2">
    <source>
        <dbReference type="EMBL" id="MDK2123847.1"/>
    </source>
</evidence>
<feature type="chain" id="PRO_5045489882" description="DUF4424 domain-containing protein" evidence="1">
    <location>
        <begin position="23"/>
        <end position="341"/>
    </location>
</feature>
<accession>A0ABT7DUW7</accession>
<sequence>MPRLVMSLLVACSLSAATNAWSATTQTMPVSLTAFVQSGEQFDIRLKADERLLCQLKHVSRTASPAPVQCQFELPINTKSLSIVGWHGEIETKVGLNRKPPSSQKWPLIDFSPLIDALVRSKAPLAQQLANYAQAEQALLRPLDEGPSLFLQPRRQDARPAIDEAERRLGYDLPADYQELISSYEAIRLADAWVVPPKQLGTIGSLLQQQPDPPAMDLLDRRLGELYKRATLLFRTVGPDLAGLAYLPASGRGCFATAAMYWVDQNALDAPDLQLNGKQCMTFSEALRRQIFDRGVQKLSQQAQAQGKLAIDRQATRLQLLLQFGSPDRFNPALSTYWAWQ</sequence>
<evidence type="ECO:0000256" key="1">
    <source>
        <dbReference type="SAM" id="SignalP"/>
    </source>
</evidence>
<dbReference type="RefSeq" id="WP_284100151.1">
    <property type="nucleotide sequence ID" value="NZ_JARRAF010000006.1"/>
</dbReference>
<dbReference type="EMBL" id="JARRAF010000006">
    <property type="protein sequence ID" value="MDK2123847.1"/>
    <property type="molecule type" value="Genomic_DNA"/>
</dbReference>